<dbReference type="HOGENOM" id="CLU_060115_2_0_1"/>
<dbReference type="eggNOG" id="ENOG502QW76">
    <property type="taxonomic scope" value="Eukaryota"/>
</dbReference>
<organism evidence="3 4">
    <name type="scientific">Xiphophorus maculatus</name>
    <name type="common">Southern platyfish</name>
    <name type="synonym">Platypoecilus maculatus</name>
    <dbReference type="NCBI Taxonomy" id="8083"/>
    <lineage>
        <taxon>Eukaryota</taxon>
        <taxon>Metazoa</taxon>
        <taxon>Chordata</taxon>
        <taxon>Craniata</taxon>
        <taxon>Vertebrata</taxon>
        <taxon>Euteleostomi</taxon>
        <taxon>Actinopterygii</taxon>
        <taxon>Neopterygii</taxon>
        <taxon>Teleostei</taxon>
        <taxon>Neoteleostei</taxon>
        <taxon>Acanthomorphata</taxon>
        <taxon>Ovalentaria</taxon>
        <taxon>Atherinomorphae</taxon>
        <taxon>Cyprinodontiformes</taxon>
        <taxon>Poeciliidae</taxon>
        <taxon>Poeciliinae</taxon>
        <taxon>Xiphophorus</taxon>
    </lineage>
</organism>
<dbReference type="InParanoid" id="M3ZYB6"/>
<evidence type="ECO:0000256" key="1">
    <source>
        <dbReference type="SAM" id="Coils"/>
    </source>
</evidence>
<dbReference type="STRING" id="8083.ENSXMAP00000007210"/>
<dbReference type="FunCoup" id="M3ZYB6">
    <property type="interactions" value="535"/>
</dbReference>
<evidence type="ECO:0000313" key="3">
    <source>
        <dbReference type="Ensembl" id="ENSXMAP00000007210.2"/>
    </source>
</evidence>
<dbReference type="SUPFAM" id="SSF57997">
    <property type="entry name" value="Tropomyosin"/>
    <property type="match status" value="1"/>
</dbReference>
<feature type="coiled-coil region" evidence="1">
    <location>
        <begin position="181"/>
        <end position="208"/>
    </location>
</feature>
<dbReference type="PANTHER" id="PTHR23171">
    <property type="entry name" value="GDOWN1"/>
    <property type="match status" value="1"/>
</dbReference>
<feature type="region of interest" description="Disordered" evidence="2">
    <location>
        <begin position="223"/>
        <end position="258"/>
    </location>
</feature>
<dbReference type="InterPro" id="IPR051375">
    <property type="entry name" value="Tuftelin_GRINL1A/MYZAP/CCD68"/>
</dbReference>
<protein>
    <submittedName>
        <fullName evidence="3">Tuftelin 1a</fullName>
    </submittedName>
</protein>
<reference evidence="4" key="2">
    <citation type="journal article" date="2013" name="Nat. Genet.">
        <title>The genome of the platyfish, Xiphophorus maculatus, provides insights into evolutionary adaptation and several complex traits.</title>
        <authorList>
            <person name="Schartl M."/>
            <person name="Walter R.B."/>
            <person name="Shen Y."/>
            <person name="Garcia T."/>
            <person name="Catchen J."/>
            <person name="Amores A."/>
            <person name="Braasch I."/>
            <person name="Chalopin D."/>
            <person name="Volff J.N."/>
            <person name="Lesch K.P."/>
            <person name="Bisazza A."/>
            <person name="Minx P."/>
            <person name="Hillier L."/>
            <person name="Wilson R.K."/>
            <person name="Fuerstenberg S."/>
            <person name="Boore J."/>
            <person name="Searle S."/>
            <person name="Postlethwait J.H."/>
            <person name="Warren W.C."/>
        </authorList>
    </citation>
    <scope>NUCLEOTIDE SEQUENCE [LARGE SCALE GENOMIC DNA]</scope>
    <source>
        <strain evidence="4">JP 163 A</strain>
    </source>
</reference>
<keyword evidence="4" id="KW-1185">Reference proteome</keyword>
<evidence type="ECO:0000313" key="4">
    <source>
        <dbReference type="Proteomes" id="UP000002852"/>
    </source>
</evidence>
<sequence length="479" mass="56015">MATTTPLTVRVVSFPPAPYFGCFGPFCGRLCLVLLFTPTVTHREKLFPKRGASQSAWVGQRDTEQLLWTVRRETPRSSFIYSSIYFFVCGVFIESEKKMNGVTRSLCTIEHIRNNEYPDGCRRLRLTLHDQREANRSADQHRDKPIGRAFALVQPASDRTTSYPEPVKSKEEQVEIIKVYLEARRQEQQKQQENLKMLSDEVSQIQEVRYCLKNLREQMAAKTKPHTNGWKVGIPFRKNGLSAPKTDGQDADEEAERDKLREVSKRLYAQLQEAEKKHQEEKEKLQAEGSRLRDCLSDKEEKLRVTEEAGEKKDKRIEELQRLLGGMEHESATLRETIRSREDELRELRKMREEGHQGEQRAEQLEREVAILKEKIHHLDDMLKSQQRKVRHMIEQLQNSRMVIQERDRVIQELEEKVAFLEAENREMRDQMDYFLGGQRSSSYLSTERNPQIVYSKPLKPSTSSNKPLPFIKVIEIRS</sequence>
<evidence type="ECO:0000256" key="2">
    <source>
        <dbReference type="SAM" id="MobiDB-lite"/>
    </source>
</evidence>
<reference evidence="4" key="1">
    <citation type="submission" date="2012-01" db="EMBL/GenBank/DDBJ databases">
        <authorList>
            <person name="Walter R."/>
            <person name="Schartl M."/>
            <person name="Warren W."/>
        </authorList>
    </citation>
    <scope>NUCLEOTIDE SEQUENCE [LARGE SCALE GENOMIC DNA]</scope>
    <source>
        <strain evidence="4">JP 163 A</strain>
    </source>
</reference>
<reference evidence="3" key="3">
    <citation type="submission" date="2025-08" db="UniProtKB">
        <authorList>
            <consortium name="Ensembl"/>
        </authorList>
    </citation>
    <scope>IDENTIFICATION</scope>
    <source>
        <strain evidence="3">JP 163 A</strain>
    </source>
</reference>
<proteinExistence type="predicted"/>
<reference evidence="3" key="4">
    <citation type="submission" date="2025-09" db="UniProtKB">
        <authorList>
            <consortium name="Ensembl"/>
        </authorList>
    </citation>
    <scope>IDENTIFICATION</scope>
    <source>
        <strain evidence="3">JP 163 A</strain>
    </source>
</reference>
<dbReference type="GeneTree" id="ENSGT00950000183065"/>
<dbReference type="OMA" id="DIRNQEY"/>
<feature type="coiled-coil region" evidence="1">
    <location>
        <begin position="317"/>
        <end position="431"/>
    </location>
</feature>
<accession>M3ZYB6</accession>
<dbReference type="Ensembl" id="ENSXMAT00000007218.2">
    <property type="protein sequence ID" value="ENSXMAP00000007210.2"/>
    <property type="gene ID" value="ENSXMAG00000007182.2"/>
</dbReference>
<dbReference type="Proteomes" id="UP000002852">
    <property type="component" value="Unassembled WGS sequence"/>
</dbReference>
<dbReference type="PANTHER" id="PTHR23171:SF17">
    <property type="entry name" value="TUFTELIN"/>
    <property type="match status" value="1"/>
</dbReference>
<dbReference type="AlphaFoldDB" id="M3ZYB6"/>
<dbReference type="GO" id="GO:0035556">
    <property type="term" value="P:intracellular signal transduction"/>
    <property type="evidence" value="ECO:0007669"/>
    <property type="project" value="TreeGrafter"/>
</dbReference>
<name>M3ZYB6_XIPMA</name>
<keyword evidence="1" id="KW-0175">Coiled coil</keyword>